<dbReference type="Proteomes" id="UP000292120">
    <property type="component" value="Unassembled WGS sequence"/>
</dbReference>
<name>A0A4Q9H4R0_9BURK</name>
<dbReference type="InterPro" id="IPR025392">
    <property type="entry name" value="DUF4124"/>
</dbReference>
<comment type="caution">
    <text evidence="4">The sequence shown here is derived from an EMBL/GenBank/DDBJ whole genome shotgun (WGS) entry which is preliminary data.</text>
</comment>
<feature type="chain" id="PRO_5020307382" evidence="2">
    <location>
        <begin position="28"/>
        <end position="174"/>
    </location>
</feature>
<sequence length="174" mass="19279">MHPTARHCLPLVALITSLFTLVTPATAQQWKWRDASGQIQYSDRPPPATVPEKDVLVRPRTNIPSPRPLIPQDAASAASATMAGTPATPTVDKRLEAERKKAEDAEKEKQRAEKAKQDAERAEGCARAKSYQKDLNEGIRISRTNAKGDREILDDQGRDAEKARMREAVKNLCK</sequence>
<gene>
    <name evidence="4" type="ORF">EYS42_04250</name>
</gene>
<dbReference type="Pfam" id="PF13511">
    <property type="entry name" value="DUF4124"/>
    <property type="match status" value="1"/>
</dbReference>
<feature type="compositionally biased region" description="Basic and acidic residues" evidence="1">
    <location>
        <begin position="146"/>
        <end position="161"/>
    </location>
</feature>
<feature type="signal peptide" evidence="2">
    <location>
        <begin position="1"/>
        <end position="27"/>
    </location>
</feature>
<evidence type="ECO:0000313" key="5">
    <source>
        <dbReference type="Proteomes" id="UP000292120"/>
    </source>
</evidence>
<feature type="domain" description="DUF4124" evidence="3">
    <location>
        <begin position="21"/>
        <end position="67"/>
    </location>
</feature>
<evidence type="ECO:0000256" key="2">
    <source>
        <dbReference type="SAM" id="SignalP"/>
    </source>
</evidence>
<proteinExistence type="predicted"/>
<reference evidence="4 5" key="1">
    <citation type="submission" date="2019-02" db="EMBL/GenBank/DDBJ databases">
        <title>Aquabacterium sp. strain KMB7.</title>
        <authorList>
            <person name="Chen W.-M."/>
        </authorList>
    </citation>
    <scope>NUCLEOTIDE SEQUENCE [LARGE SCALE GENOMIC DNA]</scope>
    <source>
        <strain evidence="4 5">KMB7</strain>
    </source>
</reference>
<dbReference type="RefSeq" id="WP_130966634.1">
    <property type="nucleotide sequence ID" value="NZ_SIXI01000002.1"/>
</dbReference>
<accession>A0A4Q9H4R0</accession>
<keyword evidence="2" id="KW-0732">Signal</keyword>
<feature type="compositionally biased region" description="Low complexity" evidence="1">
    <location>
        <begin position="74"/>
        <end position="90"/>
    </location>
</feature>
<organism evidence="4 5">
    <name type="scientific">Aquabacterium lacunae</name>
    <dbReference type="NCBI Taxonomy" id="2528630"/>
    <lineage>
        <taxon>Bacteria</taxon>
        <taxon>Pseudomonadati</taxon>
        <taxon>Pseudomonadota</taxon>
        <taxon>Betaproteobacteria</taxon>
        <taxon>Burkholderiales</taxon>
        <taxon>Aquabacterium</taxon>
    </lineage>
</organism>
<dbReference type="AlphaFoldDB" id="A0A4Q9H4R0"/>
<feature type="region of interest" description="Disordered" evidence="1">
    <location>
        <begin position="59"/>
        <end position="161"/>
    </location>
</feature>
<evidence type="ECO:0000313" key="4">
    <source>
        <dbReference type="EMBL" id="TBO32420.1"/>
    </source>
</evidence>
<dbReference type="OrthoDB" id="9181422at2"/>
<protein>
    <submittedName>
        <fullName evidence="4">DUF4124 domain-containing protein</fullName>
    </submittedName>
</protein>
<evidence type="ECO:0000259" key="3">
    <source>
        <dbReference type="Pfam" id="PF13511"/>
    </source>
</evidence>
<dbReference type="EMBL" id="SIXI01000002">
    <property type="protein sequence ID" value="TBO32420.1"/>
    <property type="molecule type" value="Genomic_DNA"/>
</dbReference>
<evidence type="ECO:0000256" key="1">
    <source>
        <dbReference type="SAM" id="MobiDB-lite"/>
    </source>
</evidence>
<keyword evidence="5" id="KW-1185">Reference proteome</keyword>
<feature type="compositionally biased region" description="Basic and acidic residues" evidence="1">
    <location>
        <begin position="91"/>
        <end position="137"/>
    </location>
</feature>